<feature type="domain" description="TF-B3" evidence="7">
    <location>
        <begin position="20"/>
        <end position="113"/>
    </location>
</feature>
<gene>
    <name evidence="8" type="ORF">C2S53_012885</name>
</gene>
<keyword evidence="2" id="KW-0805">Transcription regulation</keyword>
<evidence type="ECO:0000256" key="6">
    <source>
        <dbReference type="SAM" id="MobiDB-lite"/>
    </source>
</evidence>
<keyword evidence="9" id="KW-1185">Reference proteome</keyword>
<dbReference type="SMART" id="SM01019">
    <property type="entry name" value="B3"/>
    <property type="match status" value="1"/>
</dbReference>
<sequence>MARRRSGHPKRKNAVKIVGAEFFKVFLPKFSSHQLLIPPDFFENFGRTIKEKVILKNIDGKTWYVDVKGTPNGVFLQNGWQEFVDYHGLKVGEFLVFRYEGSYTFMVKIFGTNGCKKETFESKIIAACVKSEEETDEETKPKQTSRKRGRTEHSDRFGEVNEVEVDSPSNQKTARDPKLLVPLD</sequence>
<protein>
    <recommendedName>
        <fullName evidence="7">TF-B3 domain-containing protein</fullName>
    </recommendedName>
</protein>
<evidence type="ECO:0000256" key="2">
    <source>
        <dbReference type="ARBA" id="ARBA00023015"/>
    </source>
</evidence>
<evidence type="ECO:0000313" key="8">
    <source>
        <dbReference type="EMBL" id="KAH6820017.1"/>
    </source>
</evidence>
<dbReference type="PANTHER" id="PTHR31920:SF135">
    <property type="entry name" value="B3 DOMAIN-CONTAINING PROTEIN OS03G0621600-RELATED"/>
    <property type="match status" value="1"/>
</dbReference>
<comment type="caution">
    <text evidence="8">The sequence shown here is derived from an EMBL/GenBank/DDBJ whole genome shotgun (WGS) entry which is preliminary data.</text>
</comment>
<proteinExistence type="predicted"/>
<evidence type="ECO:0000313" key="9">
    <source>
        <dbReference type="Proteomes" id="UP001190926"/>
    </source>
</evidence>
<dbReference type="SUPFAM" id="SSF101936">
    <property type="entry name" value="DNA-binding pseudobarrel domain"/>
    <property type="match status" value="1"/>
</dbReference>
<evidence type="ECO:0000256" key="3">
    <source>
        <dbReference type="ARBA" id="ARBA00023125"/>
    </source>
</evidence>
<dbReference type="InterPro" id="IPR015300">
    <property type="entry name" value="DNA-bd_pseudobarrel_sf"/>
</dbReference>
<keyword evidence="5" id="KW-0539">Nucleus</keyword>
<dbReference type="PANTHER" id="PTHR31920">
    <property type="entry name" value="B3 DOMAIN-CONTAINING"/>
    <property type="match status" value="1"/>
</dbReference>
<evidence type="ECO:0000256" key="5">
    <source>
        <dbReference type="ARBA" id="ARBA00023242"/>
    </source>
</evidence>
<reference evidence="8 9" key="1">
    <citation type="journal article" date="2021" name="Nat. Commun.">
        <title>Incipient diploidization of the medicinal plant Perilla within 10,000 years.</title>
        <authorList>
            <person name="Zhang Y."/>
            <person name="Shen Q."/>
            <person name="Leng L."/>
            <person name="Zhang D."/>
            <person name="Chen S."/>
            <person name="Shi Y."/>
            <person name="Ning Z."/>
            <person name="Chen S."/>
        </authorList>
    </citation>
    <scope>NUCLEOTIDE SEQUENCE [LARGE SCALE GENOMIC DNA]</scope>
    <source>
        <strain evidence="9">cv. PC099</strain>
    </source>
</reference>
<dbReference type="InterPro" id="IPR050655">
    <property type="entry name" value="Plant_B3_domain"/>
</dbReference>
<dbReference type="GO" id="GO:0005634">
    <property type="term" value="C:nucleus"/>
    <property type="evidence" value="ECO:0007669"/>
    <property type="project" value="UniProtKB-SubCell"/>
</dbReference>
<dbReference type="Pfam" id="PF02362">
    <property type="entry name" value="B3"/>
    <property type="match status" value="1"/>
</dbReference>
<accession>A0AAD4NZ46</accession>
<organism evidence="8 9">
    <name type="scientific">Perilla frutescens var. hirtella</name>
    <name type="common">Perilla citriodora</name>
    <name type="synonym">Perilla setoyensis</name>
    <dbReference type="NCBI Taxonomy" id="608512"/>
    <lineage>
        <taxon>Eukaryota</taxon>
        <taxon>Viridiplantae</taxon>
        <taxon>Streptophyta</taxon>
        <taxon>Embryophyta</taxon>
        <taxon>Tracheophyta</taxon>
        <taxon>Spermatophyta</taxon>
        <taxon>Magnoliopsida</taxon>
        <taxon>eudicotyledons</taxon>
        <taxon>Gunneridae</taxon>
        <taxon>Pentapetalae</taxon>
        <taxon>asterids</taxon>
        <taxon>lamiids</taxon>
        <taxon>Lamiales</taxon>
        <taxon>Lamiaceae</taxon>
        <taxon>Nepetoideae</taxon>
        <taxon>Elsholtzieae</taxon>
        <taxon>Perilla</taxon>
    </lineage>
</organism>
<keyword evidence="4" id="KW-0804">Transcription</keyword>
<dbReference type="EMBL" id="SDAM02004710">
    <property type="protein sequence ID" value="KAH6820017.1"/>
    <property type="molecule type" value="Genomic_DNA"/>
</dbReference>
<evidence type="ECO:0000256" key="1">
    <source>
        <dbReference type="ARBA" id="ARBA00004123"/>
    </source>
</evidence>
<comment type="subcellular location">
    <subcellularLocation>
        <location evidence="1">Nucleus</location>
    </subcellularLocation>
</comment>
<dbReference type="InterPro" id="IPR003340">
    <property type="entry name" value="B3_DNA-bd"/>
</dbReference>
<dbReference type="PROSITE" id="PS50863">
    <property type="entry name" value="B3"/>
    <property type="match status" value="1"/>
</dbReference>
<name>A0AAD4NZ46_PERFH</name>
<dbReference type="CDD" id="cd10017">
    <property type="entry name" value="B3_DNA"/>
    <property type="match status" value="1"/>
</dbReference>
<evidence type="ECO:0000256" key="4">
    <source>
        <dbReference type="ARBA" id="ARBA00023163"/>
    </source>
</evidence>
<dbReference type="Proteomes" id="UP001190926">
    <property type="component" value="Unassembled WGS sequence"/>
</dbReference>
<evidence type="ECO:0000259" key="7">
    <source>
        <dbReference type="PROSITE" id="PS50863"/>
    </source>
</evidence>
<feature type="region of interest" description="Disordered" evidence="6">
    <location>
        <begin position="131"/>
        <end position="184"/>
    </location>
</feature>
<keyword evidence="3" id="KW-0238">DNA-binding</keyword>
<dbReference type="AlphaFoldDB" id="A0AAD4NZ46"/>
<dbReference type="Gene3D" id="2.40.330.10">
    <property type="entry name" value="DNA-binding pseudobarrel domain"/>
    <property type="match status" value="1"/>
</dbReference>
<dbReference type="GO" id="GO:0003677">
    <property type="term" value="F:DNA binding"/>
    <property type="evidence" value="ECO:0007669"/>
    <property type="project" value="UniProtKB-KW"/>
</dbReference>